<name>A0A2N8HBN4_9BACT</name>
<dbReference type="Pfam" id="PF01867">
    <property type="entry name" value="Cas_Cas1"/>
    <property type="match status" value="1"/>
</dbReference>
<comment type="cofactor">
    <cofactor evidence="10">
        <name>Mg(2+)</name>
        <dbReference type="ChEBI" id="CHEBI:18420"/>
    </cofactor>
    <cofactor evidence="10">
        <name>Mn(2+)</name>
        <dbReference type="ChEBI" id="CHEBI:29035"/>
    </cofactor>
</comment>
<dbReference type="Proteomes" id="UP000236000">
    <property type="component" value="Unassembled WGS sequence"/>
</dbReference>
<dbReference type="InterPro" id="IPR042211">
    <property type="entry name" value="CRISPR-assoc_Cas1_N"/>
</dbReference>
<keyword evidence="3 10" id="KW-0255">Endonuclease</keyword>
<dbReference type="GO" id="GO:0046872">
    <property type="term" value="F:metal ion binding"/>
    <property type="evidence" value="ECO:0007669"/>
    <property type="project" value="UniProtKB-UniRule"/>
</dbReference>
<evidence type="ECO:0000313" key="11">
    <source>
        <dbReference type="EMBL" id="PNC17269.1"/>
    </source>
</evidence>
<dbReference type="InterPro" id="IPR042206">
    <property type="entry name" value="CRISPR-assoc_Cas1_C"/>
</dbReference>
<comment type="subunit">
    <text evidence="9 10">Homodimer, forms a heterotetramer with a Cas2 homodimer.</text>
</comment>
<evidence type="ECO:0000256" key="9">
    <source>
        <dbReference type="ARBA" id="ARBA00038592"/>
    </source>
</evidence>
<keyword evidence="5 10" id="KW-0460">Magnesium</keyword>
<dbReference type="EMBL" id="PJKA01000013">
    <property type="protein sequence ID" value="PNC17269.1"/>
    <property type="molecule type" value="Genomic_DNA"/>
</dbReference>
<dbReference type="GO" id="GO:0004520">
    <property type="term" value="F:DNA endonuclease activity"/>
    <property type="evidence" value="ECO:0007669"/>
    <property type="project" value="InterPro"/>
</dbReference>
<comment type="similarity">
    <text evidence="10">Belongs to the CRISPR-associated endonuclease Cas1 family.</text>
</comment>
<dbReference type="Gene3D" id="3.100.10.20">
    <property type="entry name" value="CRISPR-associated endonuclease Cas1, N-terminal domain"/>
    <property type="match status" value="1"/>
</dbReference>
<dbReference type="GO" id="GO:0016787">
    <property type="term" value="F:hydrolase activity"/>
    <property type="evidence" value="ECO:0007669"/>
    <property type="project" value="UniProtKB-KW"/>
</dbReference>
<reference evidence="11 12" key="1">
    <citation type="journal article" date="2017" name="BMC Genomics">
        <title>Genome sequencing of 39 Akkermansia muciniphila isolates reveals its population structure, genomic and functional diverisity, and global distribution in mammalian gut microbiotas.</title>
        <authorList>
            <person name="Guo X."/>
            <person name="Li S."/>
            <person name="Zhang J."/>
            <person name="Wu F."/>
            <person name="Li X."/>
            <person name="Wu D."/>
            <person name="Zhang M."/>
            <person name="Ou Z."/>
            <person name="Jie Z."/>
            <person name="Yan Q."/>
            <person name="Li P."/>
            <person name="Yi J."/>
            <person name="Peng Y."/>
        </authorList>
    </citation>
    <scope>NUCLEOTIDE SEQUENCE [LARGE SCALE GENOMIC DNA]</scope>
    <source>
        <strain evidence="11 12">GP24</strain>
    </source>
</reference>
<dbReference type="NCBIfam" id="TIGR03640">
    <property type="entry name" value="cas1_DVULG"/>
    <property type="match status" value="1"/>
</dbReference>
<dbReference type="InterPro" id="IPR019856">
    <property type="entry name" value="CRISPR-assoc_Cas1_DVULG"/>
</dbReference>
<feature type="binding site" evidence="10">
    <location>
        <position position="162"/>
    </location>
    <ligand>
        <name>Mn(2+)</name>
        <dbReference type="ChEBI" id="CHEBI:29035"/>
    </ligand>
</feature>
<feature type="binding site" evidence="10">
    <location>
        <position position="230"/>
    </location>
    <ligand>
        <name>Mn(2+)</name>
        <dbReference type="ChEBI" id="CHEBI:29035"/>
    </ligand>
</feature>
<dbReference type="GO" id="GO:0051607">
    <property type="term" value="P:defense response to virus"/>
    <property type="evidence" value="ECO:0007669"/>
    <property type="project" value="UniProtKB-UniRule"/>
</dbReference>
<protein>
    <recommendedName>
        <fullName evidence="10">CRISPR-associated endonuclease Cas1</fullName>
        <ecNumber evidence="10">3.1.-.-</ecNumber>
    </recommendedName>
</protein>
<proteinExistence type="inferred from homology"/>
<dbReference type="EC" id="3.1.-.-" evidence="10"/>
<evidence type="ECO:0000256" key="1">
    <source>
        <dbReference type="ARBA" id="ARBA00022722"/>
    </source>
</evidence>
<evidence type="ECO:0000256" key="8">
    <source>
        <dbReference type="ARBA" id="ARBA00023211"/>
    </source>
</evidence>
<comment type="function">
    <text evidence="10">CRISPR (clustered regularly interspaced short palindromic repeat), is an adaptive immune system that provides protection against mobile genetic elements (viruses, transposable elements and conjugative plasmids). CRISPR clusters contain spacers, sequences complementary to antecedent mobile elements, and target invading nucleic acids. CRISPR clusters are transcribed and processed into CRISPR RNA (crRNA). Acts as a dsDNA endonuclease. Involved in the integration of spacer DNA into the CRISPR cassette.</text>
</comment>
<keyword evidence="6 10" id="KW-0051">Antiviral defense</keyword>
<evidence type="ECO:0000313" key="12">
    <source>
        <dbReference type="Proteomes" id="UP000236000"/>
    </source>
</evidence>
<evidence type="ECO:0000256" key="3">
    <source>
        <dbReference type="ARBA" id="ARBA00022759"/>
    </source>
</evidence>
<dbReference type="AlphaFoldDB" id="A0A2N8HBN4"/>
<accession>A0A2N8HBN4</accession>
<keyword evidence="7 10" id="KW-0238">DNA-binding</keyword>
<dbReference type="CDD" id="cd09721">
    <property type="entry name" value="Cas1_I-C"/>
    <property type="match status" value="1"/>
</dbReference>
<dbReference type="OrthoDB" id="9803119at2"/>
<evidence type="ECO:0000256" key="6">
    <source>
        <dbReference type="ARBA" id="ARBA00023118"/>
    </source>
</evidence>
<organism evidence="11 12">
    <name type="scientific">Akkermansia muciniphila</name>
    <dbReference type="NCBI Taxonomy" id="239935"/>
    <lineage>
        <taxon>Bacteria</taxon>
        <taxon>Pseudomonadati</taxon>
        <taxon>Verrucomicrobiota</taxon>
        <taxon>Verrucomicrobiia</taxon>
        <taxon>Verrucomicrobiales</taxon>
        <taxon>Akkermansiaceae</taxon>
        <taxon>Akkermansia</taxon>
    </lineage>
</organism>
<dbReference type="PANTHER" id="PTHR34353:SF2">
    <property type="entry name" value="CRISPR-ASSOCIATED ENDONUCLEASE CAS1 1"/>
    <property type="match status" value="1"/>
</dbReference>
<comment type="caution">
    <text evidence="11">The sequence shown here is derived from an EMBL/GenBank/DDBJ whole genome shotgun (WGS) entry which is preliminary data.</text>
</comment>
<dbReference type="HAMAP" id="MF_01470">
    <property type="entry name" value="Cas1"/>
    <property type="match status" value="1"/>
</dbReference>
<dbReference type="Gene3D" id="1.20.120.920">
    <property type="entry name" value="CRISPR-associated endonuclease Cas1, C-terminal domain"/>
    <property type="match status" value="1"/>
</dbReference>
<dbReference type="InterPro" id="IPR050646">
    <property type="entry name" value="Cas1"/>
</dbReference>
<evidence type="ECO:0000256" key="5">
    <source>
        <dbReference type="ARBA" id="ARBA00022842"/>
    </source>
</evidence>
<dbReference type="InterPro" id="IPR002729">
    <property type="entry name" value="CRISPR-assoc_Cas1"/>
</dbReference>
<dbReference type="NCBIfam" id="TIGR00287">
    <property type="entry name" value="cas1"/>
    <property type="match status" value="1"/>
</dbReference>
<keyword evidence="8 10" id="KW-0464">Manganese</keyword>
<evidence type="ECO:0000256" key="7">
    <source>
        <dbReference type="ARBA" id="ARBA00023125"/>
    </source>
</evidence>
<dbReference type="PANTHER" id="PTHR34353">
    <property type="entry name" value="CRISPR-ASSOCIATED ENDONUCLEASE CAS1 1"/>
    <property type="match status" value="1"/>
</dbReference>
<feature type="binding site" evidence="10">
    <location>
        <position position="245"/>
    </location>
    <ligand>
        <name>Mn(2+)</name>
        <dbReference type="ChEBI" id="CHEBI:29035"/>
    </ligand>
</feature>
<keyword evidence="4 10" id="KW-0378">Hydrolase</keyword>
<dbReference type="GO" id="GO:0043571">
    <property type="term" value="P:maintenance of CRISPR repeat elements"/>
    <property type="evidence" value="ECO:0007669"/>
    <property type="project" value="UniProtKB-UniRule"/>
</dbReference>
<evidence type="ECO:0000256" key="10">
    <source>
        <dbReference type="HAMAP-Rule" id="MF_01470"/>
    </source>
</evidence>
<sequence>MKKHLNTLFVTLEGCWLSKDGDTVKVNSDGACLLRVPLHNLEGIVTLGWDIGVSPYLMGACAERGVTLSFCNPYGKFLAGVQGFMKGNILLRREQYRWADDETRWVGVAREMIAAKIANCRSLLLRAQRTYGKDLSEAVDRLAAFCRMARGCESGDTLRGIEGSAAETYFSCLSHCQRTEDPELVFEGRNRRPPRDCFNALLSFLYSLLCHDARSALESSGIDAAAGFLHRDRPGRPSMALDLMEEFRAPLADRLALTLINRRQITADDFDKEESGAVFLKEDSRKKVLNAWQERKKTVLVHPFLQEKTTLGLLIHIQALLMARHLRGDLDCYPPFISK</sequence>
<evidence type="ECO:0000256" key="4">
    <source>
        <dbReference type="ARBA" id="ARBA00022801"/>
    </source>
</evidence>
<keyword evidence="2 10" id="KW-0479">Metal-binding</keyword>
<dbReference type="RefSeq" id="WP_102715659.1">
    <property type="nucleotide sequence ID" value="NZ_PJKA01000013.1"/>
</dbReference>
<keyword evidence="1 10" id="KW-0540">Nuclease</keyword>
<dbReference type="GO" id="GO:0003677">
    <property type="term" value="F:DNA binding"/>
    <property type="evidence" value="ECO:0007669"/>
    <property type="project" value="UniProtKB-KW"/>
</dbReference>
<gene>
    <name evidence="10" type="primary">cas1</name>
    <name evidence="11" type="ORF">CXU22_11685</name>
</gene>
<evidence type="ECO:0000256" key="2">
    <source>
        <dbReference type="ARBA" id="ARBA00022723"/>
    </source>
</evidence>